<proteinExistence type="inferred from homology"/>
<keyword evidence="5 9" id="KW-0812">Transmembrane</keyword>
<evidence type="ECO:0000313" key="10">
    <source>
        <dbReference type="EMBL" id="KAF2225828.1"/>
    </source>
</evidence>
<dbReference type="GO" id="GO:0015087">
    <property type="term" value="F:cobalt ion transmembrane transporter activity"/>
    <property type="evidence" value="ECO:0007669"/>
    <property type="project" value="TreeGrafter"/>
</dbReference>
<dbReference type="PANTHER" id="PTHR46494:SF1">
    <property type="entry name" value="CORA FAMILY METAL ION TRANSPORTER (EUROFUNG)"/>
    <property type="match status" value="1"/>
</dbReference>
<name>A0A6A6GJL8_9PEZI</name>
<dbReference type="SUPFAM" id="SSF144083">
    <property type="entry name" value="Magnesium transport protein CorA, transmembrane region"/>
    <property type="match status" value="1"/>
</dbReference>
<evidence type="ECO:0000256" key="5">
    <source>
        <dbReference type="ARBA" id="ARBA00022692"/>
    </source>
</evidence>
<dbReference type="InterPro" id="IPR002523">
    <property type="entry name" value="MgTranspt_CorA/ZnTranspt_ZntB"/>
</dbReference>
<dbReference type="Gene3D" id="3.30.460.20">
    <property type="entry name" value="CorA soluble domain-like"/>
    <property type="match status" value="1"/>
</dbReference>
<dbReference type="GO" id="GO:0005886">
    <property type="term" value="C:plasma membrane"/>
    <property type="evidence" value="ECO:0007669"/>
    <property type="project" value="UniProtKB-SubCell"/>
</dbReference>
<sequence>MTTVRDFQPPERVMTNMSVQTDPAGPVPRRGTTSTARRRASIISSSDSVNSAILRRRIARSNTIKTYHDPDRPNWKPGAEPGLDTTKEEGEDEPRLTALYEQCAIHITDVSEEHIFTQQTDNDDLKDVLNEPRPDDMPLRWISVNGLSWDVIKILANKYGLHRLAVEDMINTRSRTKVDWYSDHAFAILTLQKLVRICTHQEEGDCDCDSCDNDIETSGKIQKSGKSGLMSWVSYLGGRSDGDVLPQYQETAPHNTVKAHNSTSAEAPVKYIRTLHRYEGAHNPEHTAFMEKHSALAQENLVVSVEQVAIFLMADNTVISFYEHSGPDVEAPILERLNSPETMLRRSCDASLLMEAIIDTIVDLALPIKDAYNKARKEMQIDVLTNPDIETSKSLYIFSEEVDMLQNLFKPIVHLVNALRDHQIDPLHQQPNGLSARNSSRNLLSPHGTMGNPNNPSTTEQEFMHRNSAGPQRRPLNRSQTSTSVVISPLAHTYLGDVLDHCLTHIQSLEQMDASANNLSSLIFNTVGANTNNFMMILALVTVFFSPLTFISGYFGMNFERFEAIKVHSDAFFWLVALPSVFVFMAAVSGNVIWATIKTWTVKATIKKIRKAKNQRRAAGFGAIQPVPGSVAKSRSNGFGNFNGAAKRTKTTGR</sequence>
<feature type="region of interest" description="Disordered" evidence="8">
    <location>
        <begin position="635"/>
        <end position="654"/>
    </location>
</feature>
<dbReference type="GO" id="GO:0050897">
    <property type="term" value="F:cobalt ion binding"/>
    <property type="evidence" value="ECO:0007669"/>
    <property type="project" value="TreeGrafter"/>
</dbReference>
<dbReference type="InterPro" id="IPR045863">
    <property type="entry name" value="CorA_TM1_TM2"/>
</dbReference>
<keyword evidence="3" id="KW-0813">Transport</keyword>
<feature type="compositionally biased region" description="Low complexity" evidence="8">
    <location>
        <begin position="434"/>
        <end position="445"/>
    </location>
</feature>
<comment type="similarity">
    <text evidence="2">Belongs to the CorA metal ion transporter (MIT) (TC 1.A.35) family.</text>
</comment>
<evidence type="ECO:0000256" key="7">
    <source>
        <dbReference type="ARBA" id="ARBA00023136"/>
    </source>
</evidence>
<evidence type="ECO:0000256" key="1">
    <source>
        <dbReference type="ARBA" id="ARBA00004651"/>
    </source>
</evidence>
<dbReference type="Proteomes" id="UP000799538">
    <property type="component" value="Unassembled WGS sequence"/>
</dbReference>
<feature type="region of interest" description="Disordered" evidence="8">
    <location>
        <begin position="1"/>
        <end position="44"/>
    </location>
</feature>
<dbReference type="GO" id="GO:0000287">
    <property type="term" value="F:magnesium ion binding"/>
    <property type="evidence" value="ECO:0007669"/>
    <property type="project" value="TreeGrafter"/>
</dbReference>
<gene>
    <name evidence="10" type="ORF">BDZ85DRAFT_316957</name>
</gene>
<feature type="transmembrane region" description="Helical" evidence="9">
    <location>
        <begin position="571"/>
        <end position="594"/>
    </location>
</feature>
<comment type="subcellular location">
    <subcellularLocation>
        <location evidence="1">Cell membrane</location>
        <topology evidence="1">Multi-pass membrane protein</topology>
    </subcellularLocation>
</comment>
<dbReference type="OrthoDB" id="165352at2759"/>
<dbReference type="EMBL" id="ML992503">
    <property type="protein sequence ID" value="KAF2225828.1"/>
    <property type="molecule type" value="Genomic_DNA"/>
</dbReference>
<accession>A0A6A6GJL8</accession>
<evidence type="ECO:0000256" key="3">
    <source>
        <dbReference type="ARBA" id="ARBA00022448"/>
    </source>
</evidence>
<keyword evidence="11" id="KW-1185">Reference proteome</keyword>
<reference evidence="11" key="1">
    <citation type="journal article" date="2020" name="Stud. Mycol.">
        <title>101 Dothideomycetes genomes: A test case for predicting lifestyles and emergence of pathogens.</title>
        <authorList>
            <person name="Haridas S."/>
            <person name="Albert R."/>
            <person name="Binder M."/>
            <person name="Bloem J."/>
            <person name="LaButti K."/>
            <person name="Salamov A."/>
            <person name="Andreopoulos B."/>
            <person name="Baker S."/>
            <person name="Barry K."/>
            <person name="Bills G."/>
            <person name="Bluhm B."/>
            <person name="Cannon C."/>
            <person name="Castanera R."/>
            <person name="Culley D."/>
            <person name="Daum C."/>
            <person name="Ezra D."/>
            <person name="Gonzalez J."/>
            <person name="Henrissat B."/>
            <person name="Kuo A."/>
            <person name="Liang C."/>
            <person name="Lipzen A."/>
            <person name="Lutzoni F."/>
            <person name="Magnuson J."/>
            <person name="Mondo S."/>
            <person name="Nolan M."/>
            <person name="Ohm R."/>
            <person name="Pangilinan J."/>
            <person name="Park H.-J."/>
            <person name="Ramirez L."/>
            <person name="Alfaro M."/>
            <person name="Sun H."/>
            <person name="Tritt A."/>
            <person name="Yoshinaga Y."/>
            <person name="Zwiers L.-H."/>
            <person name="Turgeon B."/>
            <person name="Goodwin S."/>
            <person name="Spatafora J."/>
            <person name="Crous P."/>
            <person name="Grigoriev I."/>
        </authorList>
    </citation>
    <scope>NUCLEOTIDE SEQUENCE [LARGE SCALE GENOMIC DNA]</scope>
    <source>
        <strain evidence="11">CECT 20119</strain>
    </source>
</reference>
<dbReference type="SUPFAM" id="SSF143865">
    <property type="entry name" value="CorA soluble domain-like"/>
    <property type="match status" value="2"/>
</dbReference>
<keyword evidence="6 9" id="KW-1133">Transmembrane helix</keyword>
<dbReference type="Pfam" id="PF01544">
    <property type="entry name" value="CorA"/>
    <property type="match status" value="1"/>
</dbReference>
<evidence type="ECO:0000256" key="2">
    <source>
        <dbReference type="ARBA" id="ARBA00009765"/>
    </source>
</evidence>
<organism evidence="10 11">
    <name type="scientific">Elsinoe ampelina</name>
    <dbReference type="NCBI Taxonomy" id="302913"/>
    <lineage>
        <taxon>Eukaryota</taxon>
        <taxon>Fungi</taxon>
        <taxon>Dikarya</taxon>
        <taxon>Ascomycota</taxon>
        <taxon>Pezizomycotina</taxon>
        <taxon>Dothideomycetes</taxon>
        <taxon>Dothideomycetidae</taxon>
        <taxon>Myriangiales</taxon>
        <taxon>Elsinoaceae</taxon>
        <taxon>Elsinoe</taxon>
    </lineage>
</organism>
<dbReference type="PANTHER" id="PTHR46494">
    <property type="entry name" value="CORA FAMILY METAL ION TRANSPORTER (EUROFUNG)"/>
    <property type="match status" value="1"/>
</dbReference>
<dbReference type="InterPro" id="IPR045861">
    <property type="entry name" value="CorA_cytoplasmic_dom"/>
</dbReference>
<evidence type="ECO:0000313" key="11">
    <source>
        <dbReference type="Proteomes" id="UP000799538"/>
    </source>
</evidence>
<evidence type="ECO:0000256" key="6">
    <source>
        <dbReference type="ARBA" id="ARBA00022989"/>
    </source>
</evidence>
<evidence type="ECO:0000256" key="4">
    <source>
        <dbReference type="ARBA" id="ARBA00022475"/>
    </source>
</evidence>
<keyword evidence="4" id="KW-1003">Cell membrane</keyword>
<dbReference type="GO" id="GO:0015095">
    <property type="term" value="F:magnesium ion transmembrane transporter activity"/>
    <property type="evidence" value="ECO:0007669"/>
    <property type="project" value="TreeGrafter"/>
</dbReference>
<feature type="compositionally biased region" description="Polar residues" evidence="8">
    <location>
        <begin position="451"/>
        <end position="461"/>
    </location>
</feature>
<feature type="transmembrane region" description="Helical" evidence="9">
    <location>
        <begin position="534"/>
        <end position="559"/>
    </location>
</feature>
<evidence type="ECO:0000256" key="8">
    <source>
        <dbReference type="SAM" id="MobiDB-lite"/>
    </source>
</evidence>
<keyword evidence="7 9" id="KW-0472">Membrane</keyword>
<dbReference type="AlphaFoldDB" id="A0A6A6GJL8"/>
<feature type="region of interest" description="Disordered" evidence="8">
    <location>
        <begin position="65"/>
        <end position="93"/>
    </location>
</feature>
<protein>
    <submittedName>
        <fullName evidence="10">Uncharacterized protein</fullName>
    </submittedName>
</protein>
<feature type="region of interest" description="Disordered" evidence="8">
    <location>
        <begin position="427"/>
        <end position="481"/>
    </location>
</feature>
<dbReference type="Gene3D" id="1.20.58.340">
    <property type="entry name" value="Magnesium transport protein CorA, transmembrane region"/>
    <property type="match status" value="2"/>
</dbReference>
<evidence type="ECO:0000256" key="9">
    <source>
        <dbReference type="SAM" id="Phobius"/>
    </source>
</evidence>